<organism evidence="1 2">
    <name type="scientific">Paenibacillus plantiphilus</name>
    <dbReference type="NCBI Taxonomy" id="2905650"/>
    <lineage>
        <taxon>Bacteria</taxon>
        <taxon>Bacillati</taxon>
        <taxon>Bacillota</taxon>
        <taxon>Bacilli</taxon>
        <taxon>Bacillales</taxon>
        <taxon>Paenibacillaceae</taxon>
        <taxon>Paenibacillus</taxon>
    </lineage>
</organism>
<dbReference type="EMBL" id="CAKMMF010000026">
    <property type="protein sequence ID" value="CAH1216459.1"/>
    <property type="molecule type" value="Genomic_DNA"/>
</dbReference>
<dbReference type="Proteomes" id="UP000838686">
    <property type="component" value="Unassembled WGS sequence"/>
</dbReference>
<keyword evidence="2" id="KW-1185">Reference proteome</keyword>
<evidence type="ECO:0000313" key="2">
    <source>
        <dbReference type="Proteomes" id="UP000838686"/>
    </source>
</evidence>
<evidence type="ECO:0000313" key="1">
    <source>
        <dbReference type="EMBL" id="CAH1216459.1"/>
    </source>
</evidence>
<proteinExistence type="predicted"/>
<accession>A0ABN8GTY2</accession>
<protein>
    <submittedName>
        <fullName evidence="1">Uncharacterized protein</fullName>
    </submittedName>
</protein>
<comment type="caution">
    <text evidence="1">The sequence shown here is derived from an EMBL/GenBank/DDBJ whole genome shotgun (WGS) entry which is preliminary data.</text>
</comment>
<name>A0ABN8GTY2_9BACL</name>
<sequence>MFPPKAGFNNKGKKTPLSFADLLKLNEQLRVSAAK</sequence>
<gene>
    <name evidence="1" type="ORF">PAECIP111893_04129</name>
</gene>
<reference evidence="1" key="1">
    <citation type="submission" date="2022-01" db="EMBL/GenBank/DDBJ databases">
        <authorList>
            <person name="Criscuolo A."/>
        </authorList>
    </citation>
    <scope>NUCLEOTIDE SEQUENCE</scope>
    <source>
        <strain evidence="1">CIP111893</strain>
    </source>
</reference>